<keyword evidence="6 7" id="KW-0472">Membrane</keyword>
<sequence length="286" mass="32457">MYKERHAWLFLSPAAILLLLFSLIPIGWVIYLSFTSYNVFTPPEFVGLENYKKAFDDGDFWKALKNTFFYWIMVTPAITIISLLLAILVNQKLMGIKMYRLAFYFPVLVSVVITALLWKWMFASEGLLNYLISLIGIDAIPWLTSENTAMISIAIVTVWQGIGYYMIIYLAGLQAISPQLYEAAEIDGAGFWRKHMSITFPLIRPIIFFVTVISTMGAFKEFTLMLVMTGGGPLKSTTTLVYMVYQEAFENINFGYASAIAVLLFVVILLITILNMIAQDRKDQSS</sequence>
<accession>A0A556PDV9</accession>
<keyword evidence="2 7" id="KW-0813">Transport</keyword>
<keyword evidence="5 7" id="KW-1133">Transmembrane helix</keyword>
<proteinExistence type="inferred from homology"/>
<evidence type="ECO:0000256" key="7">
    <source>
        <dbReference type="RuleBase" id="RU363032"/>
    </source>
</evidence>
<evidence type="ECO:0000256" key="3">
    <source>
        <dbReference type="ARBA" id="ARBA00022475"/>
    </source>
</evidence>
<organism evidence="9 10">
    <name type="scientific">Allobacillus salarius</name>
    <dbReference type="NCBI Taxonomy" id="1955272"/>
    <lineage>
        <taxon>Bacteria</taxon>
        <taxon>Bacillati</taxon>
        <taxon>Bacillota</taxon>
        <taxon>Bacilli</taxon>
        <taxon>Bacillales</taxon>
        <taxon>Bacillaceae</taxon>
        <taxon>Allobacillus</taxon>
    </lineage>
</organism>
<evidence type="ECO:0000256" key="1">
    <source>
        <dbReference type="ARBA" id="ARBA00004651"/>
    </source>
</evidence>
<dbReference type="Pfam" id="PF00528">
    <property type="entry name" value="BPD_transp_1"/>
    <property type="match status" value="1"/>
</dbReference>
<evidence type="ECO:0000313" key="9">
    <source>
        <dbReference type="EMBL" id="TSJ62554.1"/>
    </source>
</evidence>
<feature type="transmembrane region" description="Helical" evidence="7">
    <location>
        <begin position="257"/>
        <end position="278"/>
    </location>
</feature>
<feature type="transmembrane region" description="Helical" evidence="7">
    <location>
        <begin position="151"/>
        <end position="171"/>
    </location>
</feature>
<dbReference type="AlphaFoldDB" id="A0A556PDV9"/>
<evidence type="ECO:0000256" key="2">
    <source>
        <dbReference type="ARBA" id="ARBA00022448"/>
    </source>
</evidence>
<dbReference type="GO" id="GO:0055085">
    <property type="term" value="P:transmembrane transport"/>
    <property type="evidence" value="ECO:0007669"/>
    <property type="project" value="InterPro"/>
</dbReference>
<feature type="transmembrane region" description="Helical" evidence="7">
    <location>
        <begin position="7"/>
        <end position="31"/>
    </location>
</feature>
<dbReference type="PROSITE" id="PS50928">
    <property type="entry name" value="ABC_TM1"/>
    <property type="match status" value="1"/>
</dbReference>
<dbReference type="RefSeq" id="WP_144089119.1">
    <property type="nucleotide sequence ID" value="NZ_VMHE01000018.1"/>
</dbReference>
<evidence type="ECO:0000256" key="4">
    <source>
        <dbReference type="ARBA" id="ARBA00022692"/>
    </source>
</evidence>
<comment type="caution">
    <text evidence="9">The sequence shown here is derived from an EMBL/GenBank/DDBJ whole genome shotgun (WGS) entry which is preliminary data.</text>
</comment>
<dbReference type="GO" id="GO:0005886">
    <property type="term" value="C:plasma membrane"/>
    <property type="evidence" value="ECO:0007669"/>
    <property type="project" value="UniProtKB-SubCell"/>
</dbReference>
<dbReference type="SUPFAM" id="SSF160964">
    <property type="entry name" value="MalF N-terminal region-like"/>
    <property type="match status" value="1"/>
</dbReference>
<comment type="similarity">
    <text evidence="7">Belongs to the binding-protein-dependent transport system permease family.</text>
</comment>
<keyword evidence="4 7" id="KW-0812">Transmembrane</keyword>
<evidence type="ECO:0000313" key="10">
    <source>
        <dbReference type="Proteomes" id="UP000316425"/>
    </source>
</evidence>
<dbReference type="EMBL" id="VMHE01000018">
    <property type="protein sequence ID" value="TSJ62554.1"/>
    <property type="molecule type" value="Genomic_DNA"/>
</dbReference>
<keyword evidence="3" id="KW-1003">Cell membrane</keyword>
<gene>
    <name evidence="9" type="ORF">FPQ13_09560</name>
</gene>
<evidence type="ECO:0000256" key="5">
    <source>
        <dbReference type="ARBA" id="ARBA00022989"/>
    </source>
</evidence>
<dbReference type="PANTHER" id="PTHR30193">
    <property type="entry name" value="ABC TRANSPORTER PERMEASE PROTEIN"/>
    <property type="match status" value="1"/>
</dbReference>
<dbReference type="InterPro" id="IPR000515">
    <property type="entry name" value="MetI-like"/>
</dbReference>
<dbReference type="InterPro" id="IPR051393">
    <property type="entry name" value="ABC_transporter_permease"/>
</dbReference>
<dbReference type="SUPFAM" id="SSF161098">
    <property type="entry name" value="MetI-like"/>
    <property type="match status" value="1"/>
</dbReference>
<feature type="transmembrane region" description="Helical" evidence="7">
    <location>
        <begin position="202"/>
        <end position="219"/>
    </location>
</feature>
<comment type="subcellular location">
    <subcellularLocation>
        <location evidence="1 7">Cell membrane</location>
        <topology evidence="1 7">Multi-pass membrane protein</topology>
    </subcellularLocation>
</comment>
<dbReference type="Proteomes" id="UP000316425">
    <property type="component" value="Unassembled WGS sequence"/>
</dbReference>
<dbReference type="CDD" id="cd06261">
    <property type="entry name" value="TM_PBP2"/>
    <property type="match status" value="1"/>
</dbReference>
<dbReference type="PANTHER" id="PTHR30193:SF44">
    <property type="entry name" value="LACTOSE TRANSPORT SYSTEM PERMEASE PROTEIN LACF"/>
    <property type="match status" value="1"/>
</dbReference>
<feature type="transmembrane region" description="Helical" evidence="7">
    <location>
        <begin position="68"/>
        <end position="89"/>
    </location>
</feature>
<keyword evidence="10" id="KW-1185">Reference proteome</keyword>
<name>A0A556PDV9_9BACI</name>
<feature type="domain" description="ABC transmembrane type-1" evidence="8">
    <location>
        <begin position="64"/>
        <end position="275"/>
    </location>
</feature>
<protein>
    <submittedName>
        <fullName evidence="9">Sugar ABC transporter permease</fullName>
    </submittedName>
</protein>
<feature type="transmembrane region" description="Helical" evidence="7">
    <location>
        <begin position="101"/>
        <end position="121"/>
    </location>
</feature>
<evidence type="ECO:0000256" key="6">
    <source>
        <dbReference type="ARBA" id="ARBA00023136"/>
    </source>
</evidence>
<dbReference type="OrthoDB" id="9788108at2"/>
<dbReference type="InterPro" id="IPR035906">
    <property type="entry name" value="MetI-like_sf"/>
</dbReference>
<reference evidence="9 10" key="1">
    <citation type="submission" date="2019-07" db="EMBL/GenBank/DDBJ databases">
        <title>Allobacillus sp. nov. SKP isolated from shrimp paste of Euphausiacea.</title>
        <authorList>
            <person name="Kanchanasin P."/>
            <person name="Tanasupawat S."/>
            <person name="Shi W."/>
            <person name="Wu L."/>
            <person name="Ma J."/>
        </authorList>
    </citation>
    <scope>NUCLEOTIDE SEQUENCE [LARGE SCALE GENOMIC DNA]</scope>
    <source>
        <strain evidence="9 10">SKP4-8</strain>
    </source>
</reference>
<evidence type="ECO:0000259" key="8">
    <source>
        <dbReference type="PROSITE" id="PS50928"/>
    </source>
</evidence>
<dbReference type="Gene3D" id="1.10.3720.10">
    <property type="entry name" value="MetI-like"/>
    <property type="match status" value="1"/>
</dbReference>